<evidence type="ECO:0000256" key="1">
    <source>
        <dbReference type="ARBA" id="ARBA00001946"/>
    </source>
</evidence>
<sequence>MVTLLHQERLDLVVEVLLACGASSVLDLGCGPGELLLLLARHQQFHRLVGIDTSVEALQEARRQLTHHRYPPDGKRLALYQGSFTECIDDLQGFDAVALIETIEHIPPGRLSLVERAVVVGYAPKTVIITTPNSEYNPLHGMAPGRFRHPDHQFEWNRQKFRRWAQGVAERNGYQVRFKDIGDVDPVLGGSTQMAVFSRIC</sequence>
<evidence type="ECO:0000256" key="11">
    <source>
        <dbReference type="ARBA" id="ARBA00035025"/>
    </source>
</evidence>
<evidence type="ECO:0000256" key="7">
    <source>
        <dbReference type="ARBA" id="ARBA00022723"/>
    </source>
</evidence>
<dbReference type="Pfam" id="PF13649">
    <property type="entry name" value="Methyltransf_25"/>
    <property type="match status" value="1"/>
</dbReference>
<feature type="domain" description="Methyltransferase" evidence="13">
    <location>
        <begin position="25"/>
        <end position="111"/>
    </location>
</feature>
<dbReference type="CDD" id="cd02440">
    <property type="entry name" value="AdoMet_MTases"/>
    <property type="match status" value="1"/>
</dbReference>
<dbReference type="Proteomes" id="UP000632828">
    <property type="component" value="Unassembled WGS sequence"/>
</dbReference>
<dbReference type="GO" id="GO:0001510">
    <property type="term" value="P:RNA methylation"/>
    <property type="evidence" value="ECO:0007669"/>
    <property type="project" value="InterPro"/>
</dbReference>
<dbReference type="InterPro" id="IPR026610">
    <property type="entry name" value="Hen1"/>
</dbReference>
<evidence type="ECO:0000256" key="8">
    <source>
        <dbReference type="ARBA" id="ARBA00022842"/>
    </source>
</evidence>
<evidence type="ECO:0000256" key="5">
    <source>
        <dbReference type="ARBA" id="ARBA00022679"/>
    </source>
</evidence>
<gene>
    <name evidence="14" type="ORF">ICT70_09405</name>
</gene>
<organism evidence="14 15">
    <name type="scientific">Pelovirga terrestris</name>
    <dbReference type="NCBI Taxonomy" id="2771352"/>
    <lineage>
        <taxon>Bacteria</taxon>
        <taxon>Pseudomonadati</taxon>
        <taxon>Thermodesulfobacteriota</taxon>
        <taxon>Desulfuromonadia</taxon>
        <taxon>Geobacterales</taxon>
        <taxon>Geobacteraceae</taxon>
        <taxon>Pelovirga</taxon>
    </lineage>
</organism>
<dbReference type="Gene3D" id="3.40.50.150">
    <property type="entry name" value="Vaccinia Virus protein VP39"/>
    <property type="match status" value="1"/>
</dbReference>
<evidence type="ECO:0000313" key="14">
    <source>
        <dbReference type="EMBL" id="MBD1400887.1"/>
    </source>
</evidence>
<comment type="similarity">
    <text evidence="2">Belongs to the methyltransferase superfamily. HEN1 family.</text>
</comment>
<dbReference type="InterPro" id="IPR041698">
    <property type="entry name" value="Methyltransf_25"/>
</dbReference>
<keyword evidence="15" id="KW-1185">Reference proteome</keyword>
<dbReference type="GO" id="GO:0046872">
    <property type="term" value="F:metal ion binding"/>
    <property type="evidence" value="ECO:0007669"/>
    <property type="project" value="UniProtKB-KW"/>
</dbReference>
<dbReference type="PANTHER" id="PTHR21404">
    <property type="entry name" value="HEN1"/>
    <property type="match status" value="1"/>
</dbReference>
<evidence type="ECO:0000256" key="12">
    <source>
        <dbReference type="ARBA" id="ARBA00048418"/>
    </source>
</evidence>
<keyword evidence="6" id="KW-0949">S-adenosyl-L-methionine</keyword>
<evidence type="ECO:0000259" key="13">
    <source>
        <dbReference type="Pfam" id="PF13649"/>
    </source>
</evidence>
<dbReference type="InterPro" id="IPR029063">
    <property type="entry name" value="SAM-dependent_MTases_sf"/>
</dbReference>
<evidence type="ECO:0000256" key="3">
    <source>
        <dbReference type="ARBA" id="ARBA00021330"/>
    </source>
</evidence>
<comment type="catalytic activity">
    <reaction evidence="12">
        <text>small RNA 3'-end nucleotide + S-adenosyl-L-methionine = small RNA 3'-end 2'-O-methylnucleotide + S-adenosyl-L-homocysteine + H(+)</text>
        <dbReference type="Rhea" id="RHEA:37887"/>
        <dbReference type="Rhea" id="RHEA-COMP:10415"/>
        <dbReference type="Rhea" id="RHEA-COMP:10416"/>
        <dbReference type="ChEBI" id="CHEBI:15378"/>
        <dbReference type="ChEBI" id="CHEBI:57856"/>
        <dbReference type="ChEBI" id="CHEBI:59789"/>
        <dbReference type="ChEBI" id="CHEBI:74896"/>
        <dbReference type="ChEBI" id="CHEBI:74898"/>
        <dbReference type="EC" id="2.1.1.386"/>
    </reaction>
</comment>
<proteinExistence type="inferred from homology"/>
<evidence type="ECO:0000256" key="2">
    <source>
        <dbReference type="ARBA" id="ARBA00009026"/>
    </source>
</evidence>
<keyword evidence="4 14" id="KW-0489">Methyltransferase</keyword>
<accession>A0A8J6QYW3</accession>
<dbReference type="GO" id="GO:0003723">
    <property type="term" value="F:RNA binding"/>
    <property type="evidence" value="ECO:0007669"/>
    <property type="project" value="UniProtKB-KW"/>
</dbReference>
<keyword evidence="10" id="KW-0943">RNA-mediated gene silencing</keyword>
<dbReference type="GO" id="GO:0031047">
    <property type="term" value="P:regulatory ncRNA-mediated gene silencing"/>
    <property type="evidence" value="ECO:0007669"/>
    <property type="project" value="UniProtKB-KW"/>
</dbReference>
<evidence type="ECO:0000256" key="4">
    <source>
        <dbReference type="ARBA" id="ARBA00022603"/>
    </source>
</evidence>
<keyword evidence="9" id="KW-0694">RNA-binding</keyword>
<reference evidence="14" key="1">
    <citation type="submission" date="2020-09" db="EMBL/GenBank/DDBJ databases">
        <title>Pelobacter alkaliphilus sp. nov., a novel anaerobic arsenate-reducing bacterium from terrestrial mud volcano.</title>
        <authorList>
            <person name="Khomyakova M.A."/>
            <person name="Merkel A.Y."/>
            <person name="Slobodkin A.I."/>
        </authorList>
    </citation>
    <scope>NUCLEOTIDE SEQUENCE</scope>
    <source>
        <strain evidence="14">M08fum</strain>
    </source>
</reference>
<evidence type="ECO:0000313" key="15">
    <source>
        <dbReference type="Proteomes" id="UP000632828"/>
    </source>
</evidence>
<keyword evidence="8" id="KW-0460">Magnesium</keyword>
<evidence type="ECO:0000256" key="10">
    <source>
        <dbReference type="ARBA" id="ARBA00023158"/>
    </source>
</evidence>
<keyword evidence="5" id="KW-0808">Transferase</keyword>
<dbReference type="EC" id="2.1.1.386" evidence="11"/>
<comment type="caution">
    <text evidence="14">The sequence shown here is derived from an EMBL/GenBank/DDBJ whole genome shotgun (WGS) entry which is preliminary data.</text>
</comment>
<dbReference type="PANTHER" id="PTHR21404:SF3">
    <property type="entry name" value="SMALL RNA 2'-O-METHYLTRANSFERASE"/>
    <property type="match status" value="1"/>
</dbReference>
<comment type="cofactor">
    <cofactor evidence="1">
        <name>Mg(2+)</name>
        <dbReference type="ChEBI" id="CHEBI:18420"/>
    </cofactor>
</comment>
<dbReference type="EMBL" id="JACWUN010000009">
    <property type="protein sequence ID" value="MBD1400887.1"/>
    <property type="molecule type" value="Genomic_DNA"/>
</dbReference>
<dbReference type="RefSeq" id="WP_191155888.1">
    <property type="nucleotide sequence ID" value="NZ_JACWUN010000009.1"/>
</dbReference>
<name>A0A8J6QYW3_9BACT</name>
<dbReference type="GO" id="GO:0090486">
    <property type="term" value="F:small RNA 2'-O-methyltransferase activity"/>
    <property type="evidence" value="ECO:0007669"/>
    <property type="project" value="UniProtKB-EC"/>
</dbReference>
<dbReference type="SUPFAM" id="SSF53335">
    <property type="entry name" value="S-adenosyl-L-methionine-dependent methyltransferases"/>
    <property type="match status" value="1"/>
</dbReference>
<keyword evidence="7" id="KW-0479">Metal-binding</keyword>
<protein>
    <recommendedName>
        <fullName evidence="3">Small RNA 2'-O-methyltransferase</fullName>
        <ecNumber evidence="11">2.1.1.386</ecNumber>
    </recommendedName>
</protein>
<evidence type="ECO:0000256" key="9">
    <source>
        <dbReference type="ARBA" id="ARBA00022884"/>
    </source>
</evidence>
<dbReference type="AlphaFoldDB" id="A0A8J6QYW3"/>
<evidence type="ECO:0000256" key="6">
    <source>
        <dbReference type="ARBA" id="ARBA00022691"/>
    </source>
</evidence>